<evidence type="ECO:0000313" key="1">
    <source>
        <dbReference type="EMBL" id="KAH7989611.1"/>
    </source>
</evidence>
<proteinExistence type="predicted"/>
<reference evidence="1" key="1">
    <citation type="submission" date="2021-08" db="EMBL/GenBank/DDBJ databases">
        <title>The first chromosome-level gecko genome reveals the dynamic sex chromosomes of Neotropical dwarf geckos (Sphaerodactylidae: Sphaerodactylus).</title>
        <authorList>
            <person name="Pinto B.J."/>
            <person name="Keating S.E."/>
            <person name="Gamble T."/>
        </authorList>
    </citation>
    <scope>NUCLEOTIDE SEQUENCE</scope>
    <source>
        <strain evidence="1">TG3544</strain>
    </source>
</reference>
<protein>
    <submittedName>
        <fullName evidence="1">Uncharacterized protein</fullName>
    </submittedName>
</protein>
<organism evidence="1 2">
    <name type="scientific">Sphaerodactylus townsendi</name>
    <dbReference type="NCBI Taxonomy" id="933632"/>
    <lineage>
        <taxon>Eukaryota</taxon>
        <taxon>Metazoa</taxon>
        <taxon>Chordata</taxon>
        <taxon>Craniata</taxon>
        <taxon>Vertebrata</taxon>
        <taxon>Euteleostomi</taxon>
        <taxon>Lepidosauria</taxon>
        <taxon>Squamata</taxon>
        <taxon>Bifurcata</taxon>
        <taxon>Gekkota</taxon>
        <taxon>Sphaerodactylidae</taxon>
        <taxon>Sphaerodactylus</taxon>
    </lineage>
</organism>
<sequence length="321" mass="34371">MCLKSWNVHSDDVMDPSSASQKSSDEEYWQNGPAYPISGRMLGWIEKVVPQPPVNSSVPVVVEKDAKPESKAKETKSGHAQQPLEGHSSHPAAGSEKKEVVAPAPALPTERSGQKVLTWLSQGLGKAMPQPLQPATMLQAEVKTSDACSQTDAPNVEYEDRQAPSVPETSDPSGGEGELQTSSDNGAPEKTGAKKVFTRFMEGFEKIVPQPENVKKTVEATPEDRTADQGNMKGSSKEMPQKEISPTKPLAQHRASTDSQSRMSVSLFPQTLGGNGGSSIFKRFMHGLEKAIPQPASKEKQDEQSSEAGGLGPGQERSKGA</sequence>
<comment type="caution">
    <text evidence="1">The sequence shown here is derived from an EMBL/GenBank/DDBJ whole genome shotgun (WGS) entry which is preliminary data.</text>
</comment>
<gene>
    <name evidence="1" type="ORF">K3G42_011596</name>
</gene>
<keyword evidence="2" id="KW-1185">Reference proteome</keyword>
<accession>A0ACB8EB79</accession>
<dbReference type="EMBL" id="CM037627">
    <property type="protein sequence ID" value="KAH7989611.1"/>
    <property type="molecule type" value="Genomic_DNA"/>
</dbReference>
<evidence type="ECO:0000313" key="2">
    <source>
        <dbReference type="Proteomes" id="UP000827872"/>
    </source>
</evidence>
<name>A0ACB8EB79_9SAUR</name>
<dbReference type="Proteomes" id="UP000827872">
    <property type="component" value="Linkage Group LG14"/>
</dbReference>